<dbReference type="GO" id="GO:0008270">
    <property type="term" value="F:zinc ion binding"/>
    <property type="evidence" value="ECO:0007669"/>
    <property type="project" value="UniProtKB-KW"/>
</dbReference>
<evidence type="ECO:0000256" key="1">
    <source>
        <dbReference type="PROSITE-ProRule" id="PRU00047"/>
    </source>
</evidence>
<reference evidence="3" key="1">
    <citation type="submission" date="2021-02" db="EMBL/GenBank/DDBJ databases">
        <authorList>
            <person name="Nowell W R."/>
        </authorList>
    </citation>
    <scope>NUCLEOTIDE SEQUENCE</scope>
</reference>
<dbReference type="InterPro" id="IPR001878">
    <property type="entry name" value="Znf_CCHC"/>
</dbReference>
<dbReference type="GO" id="GO:0003676">
    <property type="term" value="F:nucleic acid binding"/>
    <property type="evidence" value="ECO:0007669"/>
    <property type="project" value="InterPro"/>
</dbReference>
<evidence type="ECO:0000259" key="2">
    <source>
        <dbReference type="PROSITE" id="PS50158"/>
    </source>
</evidence>
<dbReference type="OrthoDB" id="775972at2759"/>
<dbReference type="EMBL" id="CAJOBC010005696">
    <property type="protein sequence ID" value="CAF3872957.1"/>
    <property type="molecule type" value="Genomic_DNA"/>
</dbReference>
<keyword evidence="1" id="KW-0863">Zinc-finger</keyword>
<keyword evidence="5" id="KW-1185">Reference proteome</keyword>
<name>A0A814PN80_9BILA</name>
<gene>
    <name evidence="3" type="ORF">GPM918_LOCUS19108</name>
    <name evidence="4" type="ORF">SRO942_LOCUS19105</name>
</gene>
<dbReference type="EMBL" id="CAJNOQ010005696">
    <property type="protein sequence ID" value="CAF1108414.1"/>
    <property type="molecule type" value="Genomic_DNA"/>
</dbReference>
<dbReference type="PROSITE" id="PS50158">
    <property type="entry name" value="ZF_CCHC"/>
    <property type="match status" value="1"/>
</dbReference>
<proteinExistence type="predicted"/>
<accession>A0A814PN80</accession>
<dbReference type="PANTHER" id="PTHR33194:SF4">
    <property type="entry name" value="CCHC-TYPE DOMAIN-CONTAINING PROTEIN"/>
    <property type="match status" value="1"/>
</dbReference>
<comment type="caution">
    <text evidence="3">The sequence shown here is derived from an EMBL/GenBank/DDBJ whole genome shotgun (WGS) entry which is preliminary data.</text>
</comment>
<dbReference type="AlphaFoldDB" id="A0A814PN80"/>
<evidence type="ECO:0000313" key="3">
    <source>
        <dbReference type="EMBL" id="CAF1108414.1"/>
    </source>
</evidence>
<dbReference type="Pfam" id="PF19259">
    <property type="entry name" value="Ty3_capsid"/>
    <property type="match status" value="1"/>
</dbReference>
<organism evidence="3 5">
    <name type="scientific">Didymodactylos carnosus</name>
    <dbReference type="NCBI Taxonomy" id="1234261"/>
    <lineage>
        <taxon>Eukaryota</taxon>
        <taxon>Metazoa</taxon>
        <taxon>Spiralia</taxon>
        <taxon>Gnathifera</taxon>
        <taxon>Rotifera</taxon>
        <taxon>Eurotatoria</taxon>
        <taxon>Bdelloidea</taxon>
        <taxon>Philodinida</taxon>
        <taxon>Philodinidae</taxon>
        <taxon>Didymodactylos</taxon>
    </lineage>
</organism>
<keyword evidence="1" id="KW-0479">Metal-binding</keyword>
<evidence type="ECO:0000313" key="5">
    <source>
        <dbReference type="Proteomes" id="UP000663829"/>
    </source>
</evidence>
<dbReference type="Proteomes" id="UP000681722">
    <property type="component" value="Unassembled WGS sequence"/>
</dbReference>
<dbReference type="PANTHER" id="PTHR33194">
    <property type="entry name" value="ZINC KNUCKLE DOMAINCONTAINING PROTEIN"/>
    <property type="match status" value="1"/>
</dbReference>
<dbReference type="InterPro" id="IPR045358">
    <property type="entry name" value="Ty3_capsid"/>
</dbReference>
<keyword evidence="1" id="KW-0862">Zinc</keyword>
<protein>
    <recommendedName>
        <fullName evidence="2">CCHC-type domain-containing protein</fullName>
    </recommendedName>
</protein>
<dbReference type="Proteomes" id="UP000663829">
    <property type="component" value="Unassembled WGS sequence"/>
</dbReference>
<sequence length="441" mass="52053">MQWYETIKARINYNEWSTFKDQLQQYFANKFTLPEQGAQTSIISESTTQLNNDEQLQTILEKMTINEWLEKQIDKIPVYHTKMNATTWLRQLIENFSKLQLNNSQKLFYTSELLSPEVYLWFVQKKSKLPDFSTFCEEFLLQYDTTLSKTRNDLGTSISTERAPVETVTYLKGCSPEIRKAFIQDIIKNPKVFHGAKENVVTWLEQVEQQFTLAEWSNETKLKYVSNQLKGDALVWFNELKDMFTSWSEFVEVITKAYTSPYKHDLAFTRLEHYKQNTNQTVRQYYVEIIKLCKEADPTMSDTTKLRHLFSGLDPTLHYEVRKKNPTTPKQFLEFAQFEEALKSLISTTDNNKLPLTQPLHNQSFYNSVHENVQNNSNRLPYNRQYRMNSQLQQASEYYPPCSNNPENNNLIKPNQQQKRSNCCYVCGASDHWARNCTRFQ</sequence>
<feature type="domain" description="CCHC-type" evidence="2">
    <location>
        <begin position="424"/>
        <end position="439"/>
    </location>
</feature>
<evidence type="ECO:0000313" key="4">
    <source>
        <dbReference type="EMBL" id="CAF3872957.1"/>
    </source>
</evidence>